<dbReference type="OrthoDB" id="8583783at2759"/>
<keyword evidence="3" id="KW-0805">Transcription regulation</keyword>
<evidence type="ECO:0000256" key="1">
    <source>
        <dbReference type="ARBA" id="ARBA00022473"/>
    </source>
</evidence>
<dbReference type="PANTHER" id="PTHR23349">
    <property type="entry name" value="BASIC HELIX-LOOP-HELIX TRANSCRIPTION FACTOR, TWIST"/>
    <property type="match status" value="1"/>
</dbReference>
<dbReference type="Pfam" id="PF00010">
    <property type="entry name" value="HLH"/>
    <property type="match status" value="1"/>
</dbReference>
<evidence type="ECO:0000256" key="5">
    <source>
        <dbReference type="ARBA" id="ARBA00023163"/>
    </source>
</evidence>
<keyword evidence="5" id="KW-0804">Transcription</keyword>
<dbReference type="GO" id="GO:0046983">
    <property type="term" value="F:protein dimerization activity"/>
    <property type="evidence" value="ECO:0007669"/>
    <property type="project" value="InterPro"/>
</dbReference>
<organism evidence="9 10">
    <name type="scientific">Steinernema carpocapsae</name>
    <name type="common">Entomopathogenic nematode</name>
    <dbReference type="NCBI Taxonomy" id="34508"/>
    <lineage>
        <taxon>Eukaryota</taxon>
        <taxon>Metazoa</taxon>
        <taxon>Ecdysozoa</taxon>
        <taxon>Nematoda</taxon>
        <taxon>Chromadorea</taxon>
        <taxon>Rhabditida</taxon>
        <taxon>Tylenchina</taxon>
        <taxon>Panagrolaimomorpha</taxon>
        <taxon>Strongyloidoidea</taxon>
        <taxon>Steinernematidae</taxon>
        <taxon>Steinernema</taxon>
    </lineage>
</organism>
<keyword evidence="10" id="KW-1185">Reference proteome</keyword>
<gene>
    <name evidence="9" type="ORF">L596_018949</name>
</gene>
<evidence type="ECO:0000256" key="3">
    <source>
        <dbReference type="ARBA" id="ARBA00023015"/>
    </source>
</evidence>
<evidence type="ECO:0000256" key="7">
    <source>
        <dbReference type="SAM" id="MobiDB-lite"/>
    </source>
</evidence>
<dbReference type="SMART" id="SM00353">
    <property type="entry name" value="HLH"/>
    <property type="match status" value="1"/>
</dbReference>
<dbReference type="InterPro" id="IPR011598">
    <property type="entry name" value="bHLH_dom"/>
</dbReference>
<dbReference type="InterPro" id="IPR036638">
    <property type="entry name" value="HLH_DNA-bd_sf"/>
</dbReference>
<reference evidence="9 10" key="1">
    <citation type="journal article" date="2015" name="Genome Biol.">
        <title>Comparative genomics of Steinernema reveals deeply conserved gene regulatory networks.</title>
        <authorList>
            <person name="Dillman A.R."/>
            <person name="Macchietto M."/>
            <person name="Porter C.F."/>
            <person name="Rogers A."/>
            <person name="Williams B."/>
            <person name="Antoshechkin I."/>
            <person name="Lee M.M."/>
            <person name="Goodwin Z."/>
            <person name="Lu X."/>
            <person name="Lewis E.E."/>
            <person name="Goodrich-Blair H."/>
            <person name="Stock S.P."/>
            <person name="Adams B.J."/>
            <person name="Sternberg P.W."/>
            <person name="Mortazavi A."/>
        </authorList>
    </citation>
    <scope>NUCLEOTIDE SEQUENCE [LARGE SCALE GENOMIC DNA]</scope>
    <source>
        <strain evidence="9 10">ALL</strain>
    </source>
</reference>
<dbReference type="GO" id="GO:0000981">
    <property type="term" value="F:DNA-binding transcription factor activity, RNA polymerase II-specific"/>
    <property type="evidence" value="ECO:0007669"/>
    <property type="project" value="TreeGrafter"/>
</dbReference>
<keyword evidence="2" id="KW-0221">Differentiation</keyword>
<name>A0A4V6A271_STECR</name>
<dbReference type="Proteomes" id="UP000298663">
    <property type="component" value="Unassembled WGS sequence"/>
</dbReference>
<feature type="domain" description="BHLH" evidence="8">
    <location>
        <begin position="21"/>
        <end position="72"/>
    </location>
</feature>
<proteinExistence type="predicted"/>
<dbReference type="GO" id="GO:0000977">
    <property type="term" value="F:RNA polymerase II transcription regulatory region sequence-specific DNA binding"/>
    <property type="evidence" value="ECO:0007669"/>
    <property type="project" value="TreeGrafter"/>
</dbReference>
<dbReference type="SUPFAM" id="SSF47459">
    <property type="entry name" value="HLH, helix-loop-helix DNA-binding domain"/>
    <property type="match status" value="1"/>
</dbReference>
<accession>A0A4V6A271</accession>
<dbReference type="InterPro" id="IPR050283">
    <property type="entry name" value="E-box_TF_Regulators"/>
</dbReference>
<keyword evidence="4" id="KW-0238">DNA-binding</keyword>
<dbReference type="AlphaFoldDB" id="A0A4V6A271"/>
<comment type="caution">
    <text evidence="9">The sequence shown here is derived from an EMBL/GenBank/DDBJ whole genome shotgun (WGS) entry which is preliminary data.</text>
</comment>
<evidence type="ECO:0000256" key="4">
    <source>
        <dbReference type="ARBA" id="ARBA00023125"/>
    </source>
</evidence>
<dbReference type="EMBL" id="AZBU02000005">
    <property type="protein sequence ID" value="TKR78085.1"/>
    <property type="molecule type" value="Genomic_DNA"/>
</dbReference>
<feature type="compositionally biased region" description="Basic residues" evidence="7">
    <location>
        <begin position="1"/>
        <end position="12"/>
    </location>
</feature>
<evidence type="ECO:0000313" key="9">
    <source>
        <dbReference type="EMBL" id="TKR78085.1"/>
    </source>
</evidence>
<keyword evidence="1" id="KW-0217">Developmental protein</keyword>
<feature type="region of interest" description="Disordered" evidence="7">
    <location>
        <begin position="1"/>
        <end position="33"/>
    </location>
</feature>
<dbReference type="GO" id="GO:0030154">
    <property type="term" value="P:cell differentiation"/>
    <property type="evidence" value="ECO:0007669"/>
    <property type="project" value="UniProtKB-KW"/>
</dbReference>
<reference evidence="9 10" key="2">
    <citation type="journal article" date="2019" name="G3 (Bethesda)">
        <title>Hybrid Assembly of the Genome of the Entomopathogenic Nematode Steinernema carpocapsae Identifies the X-Chromosome.</title>
        <authorList>
            <person name="Serra L."/>
            <person name="Macchietto M."/>
            <person name="Macias-Munoz A."/>
            <person name="McGill C.J."/>
            <person name="Rodriguez I.M."/>
            <person name="Rodriguez B."/>
            <person name="Murad R."/>
            <person name="Mortazavi A."/>
        </authorList>
    </citation>
    <scope>NUCLEOTIDE SEQUENCE [LARGE SCALE GENOMIC DNA]</scope>
    <source>
        <strain evidence="9 10">ALL</strain>
    </source>
</reference>
<evidence type="ECO:0000259" key="8">
    <source>
        <dbReference type="PROSITE" id="PS50888"/>
    </source>
</evidence>
<dbReference type="PROSITE" id="PS50888">
    <property type="entry name" value="BHLH"/>
    <property type="match status" value="1"/>
</dbReference>
<evidence type="ECO:0000256" key="2">
    <source>
        <dbReference type="ARBA" id="ARBA00022782"/>
    </source>
</evidence>
<evidence type="ECO:0000256" key="6">
    <source>
        <dbReference type="ARBA" id="ARBA00023242"/>
    </source>
</evidence>
<evidence type="ECO:0000313" key="10">
    <source>
        <dbReference type="Proteomes" id="UP000298663"/>
    </source>
</evidence>
<sequence>MVARRKAITKRKGQSEQEALVQRVSANQRERQRTKELNDAFALLRRIIPSMPSDKMSKIHTLRIATEYIRFLDHINNSDHKLFGCDIPLYDENGCSFQTSFNIWRGGMAQSHQAQNPLSGTLQGPSANDYYSYASSVATSAIYLKQEDDMWYAKNPGNGIPGDSVGPAAFLSLSHSATIGSSSTSPLSDLPIIPTSKDFSLL</sequence>
<dbReference type="Gene3D" id="4.10.280.10">
    <property type="entry name" value="Helix-loop-helix DNA-binding domain"/>
    <property type="match status" value="1"/>
</dbReference>
<keyword evidence="6" id="KW-0539">Nucleus</keyword>
<protein>
    <recommendedName>
        <fullName evidence="8">BHLH domain-containing protein</fullName>
    </recommendedName>
</protein>
<dbReference type="PANTHER" id="PTHR23349:SF50">
    <property type="entry name" value="PROTEIN TWIST"/>
    <property type="match status" value="1"/>
</dbReference>